<dbReference type="InterPro" id="IPR020588">
    <property type="entry name" value="RecA_ATP-bd"/>
</dbReference>
<dbReference type="GO" id="GO:0000400">
    <property type="term" value="F:four-way junction DNA binding"/>
    <property type="evidence" value="ECO:0007669"/>
    <property type="project" value="TreeGrafter"/>
</dbReference>
<dbReference type="PANTHER" id="PTHR46644:SF2">
    <property type="entry name" value="DNA REPAIR PROTEIN XRCC2"/>
    <property type="match status" value="1"/>
</dbReference>
<reference evidence="2" key="1">
    <citation type="submission" date="2025-08" db="UniProtKB">
        <authorList>
            <consortium name="Ensembl"/>
        </authorList>
    </citation>
    <scope>IDENTIFICATION</scope>
</reference>
<feature type="domain" description="RecA family profile 1" evidence="1">
    <location>
        <begin position="18"/>
        <end position="199"/>
    </location>
</feature>
<evidence type="ECO:0000313" key="3">
    <source>
        <dbReference type="Proteomes" id="UP000261500"/>
    </source>
</evidence>
<dbReference type="Gene3D" id="3.40.50.300">
    <property type="entry name" value="P-loop containing nucleotide triphosphate hydrolases"/>
    <property type="match status" value="1"/>
</dbReference>
<dbReference type="Pfam" id="PF08423">
    <property type="entry name" value="Rad51"/>
    <property type="match status" value="1"/>
</dbReference>
<dbReference type="GeneTree" id="ENSGT00390000020445"/>
<dbReference type="CDD" id="cd19490">
    <property type="entry name" value="XRCC2"/>
    <property type="match status" value="1"/>
</dbReference>
<accession>A0A3B3UPD9</accession>
<dbReference type="GO" id="GO:0005524">
    <property type="term" value="F:ATP binding"/>
    <property type="evidence" value="ECO:0007669"/>
    <property type="project" value="InterPro"/>
</dbReference>
<protein>
    <submittedName>
        <fullName evidence="2">X-ray repair cross complementing 2</fullName>
    </submittedName>
</protein>
<proteinExistence type="predicted"/>
<sequence length="298" mass="32983">MCLYFNTPESNNESLLFARLEARRCLKDVEPRLFADDGGPDRGEVVEVYGPEGTGKTELLYHLLCRCVLPEAAGGLEVDVVFVDTDYSLDMFRLASVLDSGSAGSDDAVLRLCLSRLLVVRCSSSSQLLLTLHFLETTLSSRPRAALLLIDSISAFYWSDRSEGGASVAKQEEKLSRCSELLGRLLRDYRITIFATCHPIRRGSNGPPSSSEADRSHLCRAWQRLVTHRLVCSRQEAQHNPANGDEGSGEQRNWQVFTVHCSSWTGTKGSRVSSFRVTDGGVEFIWTPRPPPDLSAVL</sequence>
<dbReference type="GO" id="GO:0000724">
    <property type="term" value="P:double-strand break repair via homologous recombination"/>
    <property type="evidence" value="ECO:0007669"/>
    <property type="project" value="InterPro"/>
</dbReference>
<dbReference type="GO" id="GO:0140664">
    <property type="term" value="F:ATP-dependent DNA damage sensor activity"/>
    <property type="evidence" value="ECO:0007669"/>
    <property type="project" value="InterPro"/>
</dbReference>
<name>A0A3B3UPD9_9TELE</name>
<organism evidence="2 3">
    <name type="scientific">Poecilia latipinna</name>
    <name type="common">sailfin molly</name>
    <dbReference type="NCBI Taxonomy" id="48699"/>
    <lineage>
        <taxon>Eukaryota</taxon>
        <taxon>Metazoa</taxon>
        <taxon>Chordata</taxon>
        <taxon>Craniata</taxon>
        <taxon>Vertebrata</taxon>
        <taxon>Euteleostomi</taxon>
        <taxon>Actinopterygii</taxon>
        <taxon>Neopterygii</taxon>
        <taxon>Teleostei</taxon>
        <taxon>Neoteleostei</taxon>
        <taxon>Acanthomorphata</taxon>
        <taxon>Ovalentaria</taxon>
        <taxon>Atherinomorphae</taxon>
        <taxon>Cyprinodontiformes</taxon>
        <taxon>Poeciliidae</taxon>
        <taxon>Poeciliinae</taxon>
        <taxon>Poecilia</taxon>
    </lineage>
</organism>
<dbReference type="InterPro" id="IPR013632">
    <property type="entry name" value="Rad51_C"/>
</dbReference>
<evidence type="ECO:0000259" key="1">
    <source>
        <dbReference type="PROSITE" id="PS50162"/>
    </source>
</evidence>
<dbReference type="PROSITE" id="PS50162">
    <property type="entry name" value="RECA_2"/>
    <property type="match status" value="1"/>
</dbReference>
<dbReference type="InterPro" id="IPR027417">
    <property type="entry name" value="P-loop_NTPase"/>
</dbReference>
<dbReference type="GO" id="GO:0005813">
    <property type="term" value="C:centrosome"/>
    <property type="evidence" value="ECO:0007669"/>
    <property type="project" value="TreeGrafter"/>
</dbReference>
<dbReference type="GO" id="GO:0042148">
    <property type="term" value="P:DNA strand invasion"/>
    <property type="evidence" value="ECO:0007669"/>
    <property type="project" value="TreeGrafter"/>
</dbReference>
<dbReference type="Ensembl" id="ENSPLAT00000022947.1">
    <property type="protein sequence ID" value="ENSPLAP00000014581.1"/>
    <property type="gene ID" value="ENSPLAG00000018341.1"/>
</dbReference>
<dbReference type="PANTHER" id="PTHR46644">
    <property type="entry name" value="DNA REPAIR PROTEIN XRCC2"/>
    <property type="match status" value="1"/>
</dbReference>
<dbReference type="AlphaFoldDB" id="A0A3B3UPD9"/>
<reference evidence="2" key="2">
    <citation type="submission" date="2025-09" db="UniProtKB">
        <authorList>
            <consortium name="Ensembl"/>
        </authorList>
    </citation>
    <scope>IDENTIFICATION</scope>
</reference>
<dbReference type="InterPro" id="IPR030547">
    <property type="entry name" value="XRCC2"/>
</dbReference>
<dbReference type="SMART" id="SM00382">
    <property type="entry name" value="AAA"/>
    <property type="match status" value="1"/>
</dbReference>
<dbReference type="GO" id="GO:0033063">
    <property type="term" value="C:Rad51B-Rad51C-Rad51D-XRCC2 complex"/>
    <property type="evidence" value="ECO:0007669"/>
    <property type="project" value="InterPro"/>
</dbReference>
<evidence type="ECO:0000313" key="2">
    <source>
        <dbReference type="Ensembl" id="ENSPLAP00000014581.1"/>
    </source>
</evidence>
<dbReference type="Proteomes" id="UP000261500">
    <property type="component" value="Unplaced"/>
</dbReference>
<dbReference type="SUPFAM" id="SSF52540">
    <property type="entry name" value="P-loop containing nucleoside triphosphate hydrolases"/>
    <property type="match status" value="1"/>
</dbReference>
<keyword evidence="3" id="KW-1185">Reference proteome</keyword>
<dbReference type="InterPro" id="IPR003593">
    <property type="entry name" value="AAA+_ATPase"/>
</dbReference>
<dbReference type="GO" id="GO:0005657">
    <property type="term" value="C:replication fork"/>
    <property type="evidence" value="ECO:0007669"/>
    <property type="project" value="InterPro"/>
</dbReference>